<evidence type="ECO:0000259" key="7">
    <source>
        <dbReference type="Pfam" id="PF02687"/>
    </source>
</evidence>
<keyword evidence="9" id="KW-1185">Reference proteome</keyword>
<feature type="transmembrane region" description="Helical" evidence="6">
    <location>
        <begin position="356"/>
        <end position="382"/>
    </location>
</feature>
<evidence type="ECO:0000313" key="8">
    <source>
        <dbReference type="EMBL" id="GII91169.1"/>
    </source>
</evidence>
<feature type="transmembrane region" description="Helical" evidence="6">
    <location>
        <begin position="720"/>
        <end position="741"/>
    </location>
</feature>
<feature type="transmembrane region" description="Helical" evidence="6">
    <location>
        <begin position="331"/>
        <end position="350"/>
    </location>
</feature>
<dbReference type="EMBL" id="BOOW01000008">
    <property type="protein sequence ID" value="GII91169.1"/>
    <property type="molecule type" value="Genomic_DNA"/>
</dbReference>
<feature type="transmembrane region" description="Helical" evidence="6">
    <location>
        <begin position="191"/>
        <end position="215"/>
    </location>
</feature>
<protein>
    <submittedName>
        <fullName evidence="8">Membrane protein</fullName>
    </submittedName>
</protein>
<feature type="transmembrane region" description="Helical" evidence="6">
    <location>
        <begin position="289"/>
        <end position="310"/>
    </location>
</feature>
<feature type="transmembrane region" description="Helical" evidence="6">
    <location>
        <begin position="634"/>
        <end position="654"/>
    </location>
</feature>
<dbReference type="GO" id="GO:0005886">
    <property type="term" value="C:plasma membrane"/>
    <property type="evidence" value="ECO:0007669"/>
    <property type="project" value="UniProtKB-SubCell"/>
</dbReference>
<evidence type="ECO:0000256" key="1">
    <source>
        <dbReference type="ARBA" id="ARBA00004651"/>
    </source>
</evidence>
<dbReference type="InterPro" id="IPR003838">
    <property type="entry name" value="ABC3_permease_C"/>
</dbReference>
<accession>A0A919REY3</accession>
<keyword evidence="2" id="KW-1003">Cell membrane</keyword>
<evidence type="ECO:0000313" key="9">
    <source>
        <dbReference type="Proteomes" id="UP000606172"/>
    </source>
</evidence>
<keyword evidence="4 6" id="KW-1133">Transmembrane helix</keyword>
<dbReference type="Pfam" id="PF02687">
    <property type="entry name" value="FtsX"/>
    <property type="match status" value="2"/>
</dbReference>
<feature type="transmembrane region" description="Helical" evidence="6">
    <location>
        <begin position="247"/>
        <end position="269"/>
    </location>
</feature>
<keyword evidence="3 6" id="KW-0812">Transmembrane</keyword>
<organism evidence="8 9">
    <name type="scientific">Sinosporangium siamense</name>
    <dbReference type="NCBI Taxonomy" id="1367973"/>
    <lineage>
        <taxon>Bacteria</taxon>
        <taxon>Bacillati</taxon>
        <taxon>Actinomycetota</taxon>
        <taxon>Actinomycetes</taxon>
        <taxon>Streptosporangiales</taxon>
        <taxon>Streptosporangiaceae</taxon>
        <taxon>Sinosporangium</taxon>
    </lineage>
</organism>
<feature type="domain" description="ABC3 transporter permease C-terminal" evidence="7">
    <location>
        <begin position="198"/>
        <end position="311"/>
    </location>
</feature>
<dbReference type="Proteomes" id="UP000606172">
    <property type="component" value="Unassembled WGS sequence"/>
</dbReference>
<feature type="domain" description="ABC3 transporter permease C-terminal" evidence="7">
    <location>
        <begin position="640"/>
        <end position="741"/>
    </location>
</feature>
<reference evidence="8" key="1">
    <citation type="submission" date="2021-01" db="EMBL/GenBank/DDBJ databases">
        <title>Whole genome shotgun sequence of Sinosporangium siamense NBRC 109515.</title>
        <authorList>
            <person name="Komaki H."/>
            <person name="Tamura T."/>
        </authorList>
    </citation>
    <scope>NUCLEOTIDE SEQUENCE</scope>
    <source>
        <strain evidence="8">NBRC 109515</strain>
    </source>
</reference>
<keyword evidence="5 6" id="KW-0472">Membrane</keyword>
<proteinExistence type="predicted"/>
<evidence type="ECO:0000256" key="2">
    <source>
        <dbReference type="ARBA" id="ARBA00022475"/>
    </source>
</evidence>
<comment type="caution">
    <text evidence="8">The sequence shown here is derived from an EMBL/GenBank/DDBJ whole genome shotgun (WGS) entry which is preliminary data.</text>
</comment>
<sequence>MSGRAAGHFAYGALLAVRGGATGWTRMLLTGVAIGLGVAFLLLAAAIPTVMDGRDARLSARTEPTGLQPPPRGDDTLLMATYDTLFRDQVIVGRILQVEGRRAPIPPGLPRLPQPGEMMVSPALAELLAASDGALLRLRLPWRVAATIGAEGLEGPAEHMVYIGSGKLDESVSRRVRSFGNSSEREGLPPALILLTIIALIVLLLPVAVFVAAAIRFGGESRDRRFAVLRLVGADMRMIRSFAVGEAMVSALLGLLFGGLFFLAGRQLAQVVSLWRMSVYPSDITPNPILAVLVVLLIPLLTVLVTLNTLRNVAYEPLGVVRRSHAGRRRVWWRLLFPVLGLVMLAPLLVQRGDTGVITFVLAAGGTALLLTGVATLLPWLVEVAVRPLGAGAVPWQLAVRRIQADSASAARLVTGISVAMAGGIALQTLVTGMQSLYTTPTGADLGRAQMRVAPATELPRAERAKLTTAVTESKGVRSVIATTSIMITRPGNEQLVPLIIGSCAELRQLAEIATCAEGDVFIGQGKESTPLPGEKVTGKDLTWTIPADAAKVTARPPQGGEYWDGVVLTTPAAAPKSLRDPLALHLFVNLNSQEPDAAEHVRNTVAAYDPLMHVSAIRDVETNTRFDAIVRGIYSGTAGALALIGLSMLATVLDGLRERRRLLASLAAFGTRRSTLSWSTLWEAVIPLTLGLAVAGLIGTVLGAVLLRMLDLPVLLHATPALAITGAGVAVILLVTVLSLPLQCRLTRPEELRTE</sequence>
<evidence type="ECO:0000256" key="6">
    <source>
        <dbReference type="SAM" id="Phobius"/>
    </source>
</evidence>
<feature type="transmembrane region" description="Helical" evidence="6">
    <location>
        <begin position="28"/>
        <end position="51"/>
    </location>
</feature>
<feature type="transmembrane region" description="Helical" evidence="6">
    <location>
        <begin position="682"/>
        <end position="708"/>
    </location>
</feature>
<dbReference type="RefSeq" id="WP_204022291.1">
    <property type="nucleotide sequence ID" value="NZ_BOOW01000008.1"/>
</dbReference>
<comment type="subcellular location">
    <subcellularLocation>
        <location evidence="1">Cell membrane</location>
        <topology evidence="1">Multi-pass membrane protein</topology>
    </subcellularLocation>
</comment>
<evidence type="ECO:0000256" key="4">
    <source>
        <dbReference type="ARBA" id="ARBA00022989"/>
    </source>
</evidence>
<evidence type="ECO:0000256" key="3">
    <source>
        <dbReference type="ARBA" id="ARBA00022692"/>
    </source>
</evidence>
<name>A0A919REY3_9ACTN</name>
<evidence type="ECO:0000256" key="5">
    <source>
        <dbReference type="ARBA" id="ARBA00023136"/>
    </source>
</evidence>
<dbReference type="AlphaFoldDB" id="A0A919REY3"/>
<gene>
    <name evidence="8" type="ORF">Ssi02_14000</name>
</gene>